<keyword evidence="1" id="KW-0472">Membrane</keyword>
<gene>
    <name evidence="3" type="ORF">GPZ80_07480</name>
</gene>
<dbReference type="RefSeq" id="WP_187219403.1">
    <property type="nucleotide sequence ID" value="NZ_JABVED010000003.1"/>
</dbReference>
<name>A0ABR7L355_9PSEU</name>
<feature type="domain" description="Putative Flp pilus-assembly TadG-like N-terminal" evidence="2">
    <location>
        <begin position="7"/>
        <end position="53"/>
    </location>
</feature>
<proteinExistence type="predicted"/>
<organism evidence="3 4">
    <name type="scientific">Actinokineospora xionganensis</name>
    <dbReference type="NCBI Taxonomy" id="2684470"/>
    <lineage>
        <taxon>Bacteria</taxon>
        <taxon>Bacillati</taxon>
        <taxon>Actinomycetota</taxon>
        <taxon>Actinomycetes</taxon>
        <taxon>Pseudonocardiales</taxon>
        <taxon>Pseudonocardiaceae</taxon>
        <taxon>Actinokineospora</taxon>
    </lineage>
</organism>
<keyword evidence="1" id="KW-0812">Transmembrane</keyword>
<evidence type="ECO:0000313" key="4">
    <source>
        <dbReference type="Proteomes" id="UP000734823"/>
    </source>
</evidence>
<reference evidence="3 4" key="1">
    <citation type="submission" date="2020-06" db="EMBL/GenBank/DDBJ databases">
        <title>Actinokineospora xiongansis sp. nov., isolated from soil of Baiyangdian.</title>
        <authorList>
            <person name="Zhang X."/>
        </authorList>
    </citation>
    <scope>NUCLEOTIDE SEQUENCE [LARGE SCALE GENOMIC DNA]</scope>
    <source>
        <strain evidence="3 4">HBU206404</strain>
    </source>
</reference>
<keyword evidence="1" id="KW-1133">Transmembrane helix</keyword>
<accession>A0ABR7L355</accession>
<dbReference type="InterPro" id="IPR021202">
    <property type="entry name" value="Rv3654c-like"/>
</dbReference>
<evidence type="ECO:0000313" key="3">
    <source>
        <dbReference type="EMBL" id="MBC6447012.1"/>
    </source>
</evidence>
<evidence type="ECO:0000256" key="1">
    <source>
        <dbReference type="SAM" id="Phobius"/>
    </source>
</evidence>
<sequence>MNSGDDGVATVWAAGVIAMVVVLAGLVAGLGAALVTRHRAEAAADLAALSGAVHAVSGEAAACGRARWVADRMRVELLGCRLSGWDVSVHVAARPPSFIAAFGPAESAARAGPVGNGQTVGLAR</sequence>
<dbReference type="NCBIfam" id="TIGR03816">
    <property type="entry name" value="tadE_like_DECH"/>
    <property type="match status" value="1"/>
</dbReference>
<dbReference type="EMBL" id="JABVED010000003">
    <property type="protein sequence ID" value="MBC6447012.1"/>
    <property type="molecule type" value="Genomic_DNA"/>
</dbReference>
<dbReference type="Pfam" id="PF13400">
    <property type="entry name" value="Tad"/>
    <property type="match status" value="1"/>
</dbReference>
<dbReference type="InterPro" id="IPR028087">
    <property type="entry name" value="Tad_N"/>
</dbReference>
<protein>
    <submittedName>
        <fullName evidence="3">Flp pilus-assembly TadE/G-like family protein</fullName>
    </submittedName>
</protein>
<dbReference type="Proteomes" id="UP000734823">
    <property type="component" value="Unassembled WGS sequence"/>
</dbReference>
<feature type="transmembrane region" description="Helical" evidence="1">
    <location>
        <begin position="12"/>
        <end position="35"/>
    </location>
</feature>
<keyword evidence="4" id="KW-1185">Reference proteome</keyword>
<evidence type="ECO:0000259" key="2">
    <source>
        <dbReference type="Pfam" id="PF13400"/>
    </source>
</evidence>
<comment type="caution">
    <text evidence="3">The sequence shown here is derived from an EMBL/GenBank/DDBJ whole genome shotgun (WGS) entry which is preliminary data.</text>
</comment>